<proteinExistence type="predicted"/>
<evidence type="ECO:0000256" key="4">
    <source>
        <dbReference type="ARBA" id="ARBA00022989"/>
    </source>
</evidence>
<feature type="transmembrane region" description="Helical" evidence="6">
    <location>
        <begin position="12"/>
        <end position="31"/>
    </location>
</feature>
<dbReference type="EMBL" id="RCBY01000208">
    <property type="protein sequence ID" value="RQH28486.1"/>
    <property type="molecule type" value="Genomic_DNA"/>
</dbReference>
<dbReference type="Pfam" id="PF01943">
    <property type="entry name" value="Polysacc_synt"/>
    <property type="match status" value="1"/>
</dbReference>
<feature type="transmembrane region" description="Helical" evidence="6">
    <location>
        <begin position="146"/>
        <end position="166"/>
    </location>
</feature>
<feature type="transmembrane region" description="Helical" evidence="6">
    <location>
        <begin position="356"/>
        <end position="376"/>
    </location>
</feature>
<evidence type="ECO:0000256" key="2">
    <source>
        <dbReference type="ARBA" id="ARBA00022475"/>
    </source>
</evidence>
<feature type="transmembrane region" description="Helical" evidence="6">
    <location>
        <begin position="290"/>
        <end position="311"/>
    </location>
</feature>
<feature type="transmembrane region" description="Helical" evidence="6">
    <location>
        <begin position="85"/>
        <end position="102"/>
    </location>
</feature>
<dbReference type="AlphaFoldDB" id="A0A3N6QHH3"/>
<keyword evidence="5 6" id="KW-0472">Membrane</keyword>
<organism evidence="7 8">
    <name type="scientific">Okeania hirsuta</name>
    <dbReference type="NCBI Taxonomy" id="1458930"/>
    <lineage>
        <taxon>Bacteria</taxon>
        <taxon>Bacillati</taxon>
        <taxon>Cyanobacteriota</taxon>
        <taxon>Cyanophyceae</taxon>
        <taxon>Oscillatoriophycideae</taxon>
        <taxon>Oscillatoriales</taxon>
        <taxon>Microcoleaceae</taxon>
        <taxon>Okeania</taxon>
    </lineage>
</organism>
<feature type="transmembrane region" description="Helical" evidence="6">
    <location>
        <begin position="323"/>
        <end position="344"/>
    </location>
</feature>
<keyword evidence="4 6" id="KW-1133">Transmembrane helix</keyword>
<evidence type="ECO:0000313" key="7">
    <source>
        <dbReference type="EMBL" id="RQH28486.1"/>
    </source>
</evidence>
<feature type="transmembrane region" description="Helical" evidence="6">
    <location>
        <begin position="415"/>
        <end position="432"/>
    </location>
</feature>
<dbReference type="Proteomes" id="UP000269154">
    <property type="component" value="Unassembled WGS sequence"/>
</dbReference>
<dbReference type="PANTHER" id="PTHR30250">
    <property type="entry name" value="PST FAMILY PREDICTED COLANIC ACID TRANSPORTER"/>
    <property type="match status" value="1"/>
</dbReference>
<dbReference type="OrthoDB" id="103403at2"/>
<keyword evidence="3 6" id="KW-0812">Transmembrane</keyword>
<feature type="transmembrane region" description="Helical" evidence="6">
    <location>
        <begin position="438"/>
        <end position="456"/>
    </location>
</feature>
<comment type="caution">
    <text evidence="7">The sequence shown here is derived from an EMBL/GenBank/DDBJ whole genome shotgun (WGS) entry which is preliminary data.</text>
</comment>
<evidence type="ECO:0000256" key="1">
    <source>
        <dbReference type="ARBA" id="ARBA00004651"/>
    </source>
</evidence>
<gene>
    <name evidence="7" type="ORF">D5R40_25540</name>
</gene>
<feature type="transmembrane region" description="Helical" evidence="6">
    <location>
        <begin position="382"/>
        <end position="403"/>
    </location>
</feature>
<dbReference type="InterPro" id="IPR002797">
    <property type="entry name" value="Polysacc_synth"/>
</dbReference>
<reference evidence="7 8" key="1">
    <citation type="journal article" date="2018" name="ACS Chem. Biol.">
        <title>Ketoreductase domain dysfunction expands chemodiversity: malyngamide biosynthesis in the cyanobacterium Okeania hirsuta.</title>
        <authorList>
            <person name="Moss N.A."/>
            <person name="Leao T."/>
            <person name="Rankin M."/>
            <person name="McCullough T.M."/>
            <person name="Qu P."/>
            <person name="Korobeynikov A."/>
            <person name="Smith J.L."/>
            <person name="Gerwick L."/>
            <person name="Gerwick W.H."/>
        </authorList>
    </citation>
    <scope>NUCLEOTIDE SEQUENCE [LARGE SCALE GENOMIC DNA]</scope>
    <source>
        <strain evidence="7 8">PAB10Feb10-1</strain>
    </source>
</reference>
<evidence type="ECO:0000256" key="6">
    <source>
        <dbReference type="SAM" id="Phobius"/>
    </source>
</evidence>
<dbReference type="GO" id="GO:0005886">
    <property type="term" value="C:plasma membrane"/>
    <property type="evidence" value="ECO:0007669"/>
    <property type="project" value="UniProtKB-SubCell"/>
</dbReference>
<name>A0A3N6QHH3_9CYAN</name>
<accession>A0A3N6QHH3</accession>
<sequence>MKKLLSRLDWSYFYSLLGEGTLALTFVFYIILARLLGPERYEIFASAAALGAILSLFIQCGLPFLIQREVAANPEKGSKYTIQFILLEVLNVFPVLILLFPITQLLNYQGEGLIVCYLVVFAELCRQVKLTLRGVAKGMGWFRTETIFVAIERSAVVFVAGAVLLWKNNLVLVVGTLVLVRLLENLGFLYYLSRKLNVWRALNFNNLTGIYKIAFPFALSGVLWMLYYKVDVVMLKGMAETGEAGFYSASYQIVEIFSALPRVVFYVIFTRLARYHANEPEKVPEQIYKATRALLILVLPPIVIAGFFQSYLVELLYGQEYSYSVQSLGILIPNISVHMFGLLVQQFFLATQREKYLPPLLIFSTIINIISNAILIPFLGSVGAALCTLFSAGVLGVIGLGMISRIGYKKAGHQLQLISAMSLLLTVVPSLIMNGLELQIGIFLMIGSIASLVILMRPQSFLD</sequence>
<feature type="transmembrane region" description="Helical" evidence="6">
    <location>
        <begin position="250"/>
        <end position="269"/>
    </location>
</feature>
<dbReference type="InterPro" id="IPR050833">
    <property type="entry name" value="Poly_Biosynth_Transport"/>
</dbReference>
<comment type="subcellular location">
    <subcellularLocation>
        <location evidence="1">Cell membrane</location>
        <topology evidence="1">Multi-pass membrane protein</topology>
    </subcellularLocation>
</comment>
<evidence type="ECO:0000313" key="8">
    <source>
        <dbReference type="Proteomes" id="UP000269154"/>
    </source>
</evidence>
<evidence type="ECO:0000256" key="3">
    <source>
        <dbReference type="ARBA" id="ARBA00022692"/>
    </source>
</evidence>
<feature type="transmembrane region" description="Helical" evidence="6">
    <location>
        <begin position="213"/>
        <end position="230"/>
    </location>
</feature>
<keyword evidence="8" id="KW-1185">Reference proteome</keyword>
<protein>
    <submittedName>
        <fullName evidence="7">Flippase</fullName>
    </submittedName>
</protein>
<keyword evidence="2" id="KW-1003">Cell membrane</keyword>
<feature type="transmembrane region" description="Helical" evidence="6">
    <location>
        <begin position="43"/>
        <end position="65"/>
    </location>
</feature>
<dbReference type="RefSeq" id="WP_124146964.1">
    <property type="nucleotide sequence ID" value="NZ_CAWOKI010000210.1"/>
</dbReference>
<evidence type="ECO:0000256" key="5">
    <source>
        <dbReference type="ARBA" id="ARBA00023136"/>
    </source>
</evidence>
<dbReference type="PANTHER" id="PTHR30250:SF11">
    <property type="entry name" value="O-ANTIGEN TRANSPORTER-RELATED"/>
    <property type="match status" value="1"/>
</dbReference>
<feature type="transmembrane region" description="Helical" evidence="6">
    <location>
        <begin position="172"/>
        <end position="192"/>
    </location>
</feature>